<dbReference type="Proteomes" id="UP000320333">
    <property type="component" value="Unassembled WGS sequence"/>
</dbReference>
<organism evidence="4 5">
    <name type="scientific">Chytriomyces confervae</name>
    <dbReference type="NCBI Taxonomy" id="246404"/>
    <lineage>
        <taxon>Eukaryota</taxon>
        <taxon>Fungi</taxon>
        <taxon>Fungi incertae sedis</taxon>
        <taxon>Chytridiomycota</taxon>
        <taxon>Chytridiomycota incertae sedis</taxon>
        <taxon>Chytridiomycetes</taxon>
        <taxon>Chytridiales</taxon>
        <taxon>Chytriomycetaceae</taxon>
        <taxon>Chytriomyces</taxon>
    </lineage>
</organism>
<dbReference type="PANTHER" id="PTHR46118:SF4">
    <property type="entry name" value="PROTEIN ABHD11"/>
    <property type="match status" value="1"/>
</dbReference>
<protein>
    <recommendedName>
        <fullName evidence="3">AB hydrolase-1 domain-containing protein</fullName>
    </recommendedName>
</protein>
<comment type="similarity">
    <text evidence="1">Belongs to the AB hydrolase superfamily.</text>
</comment>
<dbReference type="GO" id="GO:0005739">
    <property type="term" value="C:mitochondrion"/>
    <property type="evidence" value="ECO:0007669"/>
    <property type="project" value="TreeGrafter"/>
</dbReference>
<dbReference type="InterPro" id="IPR029058">
    <property type="entry name" value="AB_hydrolase_fold"/>
</dbReference>
<evidence type="ECO:0000256" key="1">
    <source>
        <dbReference type="ARBA" id="ARBA00008645"/>
    </source>
</evidence>
<accession>A0A507FP87</accession>
<name>A0A507FP87_9FUNG</name>
<dbReference type="EMBL" id="QEAP01000006">
    <property type="protein sequence ID" value="TPX78239.1"/>
    <property type="molecule type" value="Genomic_DNA"/>
</dbReference>
<evidence type="ECO:0000313" key="4">
    <source>
        <dbReference type="EMBL" id="TPX78239.1"/>
    </source>
</evidence>
<dbReference type="AlphaFoldDB" id="A0A507FP87"/>
<evidence type="ECO:0000256" key="2">
    <source>
        <dbReference type="ARBA" id="ARBA00022801"/>
    </source>
</evidence>
<dbReference type="FunFam" id="3.40.50.1820:FF:000039">
    <property type="entry name" value="Esterase ybfF"/>
    <property type="match status" value="1"/>
</dbReference>
<evidence type="ECO:0000259" key="3">
    <source>
        <dbReference type="Pfam" id="PF00561"/>
    </source>
</evidence>
<dbReference type="InterPro" id="IPR000073">
    <property type="entry name" value="AB_hydrolase_1"/>
</dbReference>
<dbReference type="PANTHER" id="PTHR46118">
    <property type="entry name" value="PROTEIN ABHD11"/>
    <property type="match status" value="1"/>
</dbReference>
<keyword evidence="2" id="KW-0378">Hydrolase</keyword>
<dbReference type="GO" id="GO:0052689">
    <property type="term" value="F:carboxylic ester hydrolase activity"/>
    <property type="evidence" value="ECO:0007669"/>
    <property type="project" value="TreeGrafter"/>
</dbReference>
<dbReference type="PRINTS" id="PR00412">
    <property type="entry name" value="EPOXHYDRLASE"/>
</dbReference>
<sequence length="304" mass="33757">MFILRHSHRLPARRFSTQPAAVKLSHEIHSPSPKSAVNARDGKAERAPLLVLHGLFGSKQNWRSVSKQLSNKINTQIVAIDLRNHGDSPHHMLHDYHAMAADVFHLADSLGIDAFSVMGHSMGGKTAMHMALENSDRIQGLICVDMSPISLNLTSLFSDYIVTMREVEAAGVKTHQQADAIMAKTIPELPIRQFISTNLKFKEGSDVLSFRVNLDALEASFTRHEGREGIAGFPLREKGLTYDGPALFVRGLKSGYVPDSSIPGIRRLFPQSEIVGIEGAGHWVHSEKPNEFMKVVQDWTERKL</sequence>
<feature type="domain" description="AB hydrolase-1" evidence="3">
    <location>
        <begin position="48"/>
        <end position="289"/>
    </location>
</feature>
<dbReference type="PRINTS" id="PR00111">
    <property type="entry name" value="ABHYDROLASE"/>
</dbReference>
<proteinExistence type="inferred from homology"/>
<reference evidence="4 5" key="1">
    <citation type="journal article" date="2019" name="Sci. Rep.">
        <title>Comparative genomics of chytrid fungi reveal insights into the obligate biotrophic and pathogenic lifestyle of Synchytrium endobioticum.</title>
        <authorList>
            <person name="van de Vossenberg B.T.L.H."/>
            <person name="Warris S."/>
            <person name="Nguyen H.D.T."/>
            <person name="van Gent-Pelzer M.P.E."/>
            <person name="Joly D.L."/>
            <person name="van de Geest H.C."/>
            <person name="Bonants P.J.M."/>
            <person name="Smith D.S."/>
            <person name="Levesque C.A."/>
            <person name="van der Lee T.A.J."/>
        </authorList>
    </citation>
    <scope>NUCLEOTIDE SEQUENCE [LARGE SCALE GENOMIC DNA]</scope>
    <source>
        <strain evidence="4 5">CBS 675.73</strain>
    </source>
</reference>
<dbReference type="Pfam" id="PF00561">
    <property type="entry name" value="Abhydrolase_1"/>
    <property type="match status" value="1"/>
</dbReference>
<keyword evidence="5" id="KW-1185">Reference proteome</keyword>
<gene>
    <name evidence="4" type="ORF">CcCBS67573_g00436</name>
</gene>
<dbReference type="STRING" id="246404.A0A507FP87"/>
<evidence type="ECO:0000313" key="5">
    <source>
        <dbReference type="Proteomes" id="UP000320333"/>
    </source>
</evidence>
<dbReference type="SUPFAM" id="SSF53474">
    <property type="entry name" value="alpha/beta-Hydrolases"/>
    <property type="match status" value="1"/>
</dbReference>
<comment type="caution">
    <text evidence="4">The sequence shown here is derived from an EMBL/GenBank/DDBJ whole genome shotgun (WGS) entry which is preliminary data.</text>
</comment>
<dbReference type="OrthoDB" id="8119704at2759"/>
<dbReference type="InterPro" id="IPR000639">
    <property type="entry name" value="Epox_hydrolase-like"/>
</dbReference>
<dbReference type="Gene3D" id="3.40.50.1820">
    <property type="entry name" value="alpha/beta hydrolase"/>
    <property type="match status" value="1"/>
</dbReference>